<proteinExistence type="predicted"/>
<organism evidence="2 3">
    <name type="scientific">Micromonospora sonchi</name>
    <dbReference type="NCBI Taxonomy" id="1763543"/>
    <lineage>
        <taxon>Bacteria</taxon>
        <taxon>Bacillati</taxon>
        <taxon>Actinomycetota</taxon>
        <taxon>Actinomycetes</taxon>
        <taxon>Micromonosporales</taxon>
        <taxon>Micromonosporaceae</taxon>
        <taxon>Micromonospora</taxon>
    </lineage>
</organism>
<evidence type="ECO:0000256" key="1">
    <source>
        <dbReference type="SAM" id="MobiDB-lite"/>
    </source>
</evidence>
<reference evidence="2" key="1">
    <citation type="journal article" date="2014" name="Int. J. Syst. Evol. Microbiol.">
        <title>Complete genome sequence of Corynebacterium casei LMG S-19264T (=DSM 44701T), isolated from a smear-ripened cheese.</title>
        <authorList>
            <consortium name="US DOE Joint Genome Institute (JGI-PGF)"/>
            <person name="Walter F."/>
            <person name="Albersmeier A."/>
            <person name="Kalinowski J."/>
            <person name="Ruckert C."/>
        </authorList>
    </citation>
    <scope>NUCLEOTIDE SEQUENCE</scope>
    <source>
        <strain evidence="2">CGMCC 4.7312</strain>
    </source>
</reference>
<accession>A0A917WZZ3</accession>
<keyword evidence="3" id="KW-1185">Reference proteome</keyword>
<sequence>MWPFKRRAKHLEPPTLRVDPAEGDPTARALREAAQRRDWHTIRDLLTWQYINSDDPVQQFTAWREDARAAVS</sequence>
<name>A0A917WZZ3_9ACTN</name>
<gene>
    <name evidence="2" type="ORF">GCM10011608_32350</name>
</gene>
<feature type="region of interest" description="Disordered" evidence="1">
    <location>
        <begin position="1"/>
        <end position="24"/>
    </location>
</feature>
<evidence type="ECO:0000313" key="3">
    <source>
        <dbReference type="Proteomes" id="UP000608890"/>
    </source>
</evidence>
<dbReference type="Proteomes" id="UP000608890">
    <property type="component" value="Unassembled WGS sequence"/>
</dbReference>
<dbReference type="RefSeq" id="WP_189045070.1">
    <property type="nucleotide sequence ID" value="NZ_BMNB01000013.1"/>
</dbReference>
<evidence type="ECO:0000313" key="2">
    <source>
        <dbReference type="EMBL" id="GGM45131.1"/>
    </source>
</evidence>
<dbReference type="AlphaFoldDB" id="A0A917WZZ3"/>
<dbReference type="EMBL" id="BMNB01000013">
    <property type="protein sequence ID" value="GGM45131.1"/>
    <property type="molecule type" value="Genomic_DNA"/>
</dbReference>
<protein>
    <submittedName>
        <fullName evidence="2">Uncharacterized protein</fullName>
    </submittedName>
</protein>
<reference evidence="2" key="2">
    <citation type="submission" date="2020-09" db="EMBL/GenBank/DDBJ databases">
        <authorList>
            <person name="Sun Q."/>
            <person name="Zhou Y."/>
        </authorList>
    </citation>
    <scope>NUCLEOTIDE SEQUENCE</scope>
    <source>
        <strain evidence="2">CGMCC 4.7312</strain>
    </source>
</reference>
<comment type="caution">
    <text evidence="2">The sequence shown here is derived from an EMBL/GenBank/DDBJ whole genome shotgun (WGS) entry which is preliminary data.</text>
</comment>